<keyword evidence="2" id="KW-0472">Membrane</keyword>
<evidence type="ECO:0000256" key="2">
    <source>
        <dbReference type="SAM" id="Phobius"/>
    </source>
</evidence>
<feature type="region of interest" description="Disordered" evidence="1">
    <location>
        <begin position="67"/>
        <end position="86"/>
    </location>
</feature>
<reference evidence="3 4" key="1">
    <citation type="submission" date="2021-03" db="EMBL/GenBank/DDBJ databases">
        <title>Sequencing the genomes of 1000 actinobacteria strains.</title>
        <authorList>
            <person name="Klenk H.-P."/>
        </authorList>
    </citation>
    <scope>NUCLEOTIDE SEQUENCE [LARGE SCALE GENOMIC DNA]</scope>
    <source>
        <strain evidence="3 4">DSM 16005</strain>
    </source>
</reference>
<gene>
    <name evidence="3" type="ORF">JOF48_001103</name>
</gene>
<dbReference type="Proteomes" id="UP000711614">
    <property type="component" value="Unassembled WGS sequence"/>
</dbReference>
<keyword evidence="4" id="KW-1185">Reference proteome</keyword>
<evidence type="ECO:0000313" key="3">
    <source>
        <dbReference type="EMBL" id="MBP2412304.1"/>
    </source>
</evidence>
<protein>
    <submittedName>
        <fullName evidence="3">Glycopeptide antibiotics resistance protein</fullName>
    </submittedName>
</protein>
<evidence type="ECO:0000256" key="1">
    <source>
        <dbReference type="SAM" id="MobiDB-lite"/>
    </source>
</evidence>
<feature type="transmembrane region" description="Helical" evidence="2">
    <location>
        <begin position="37"/>
        <end position="58"/>
    </location>
</feature>
<keyword evidence="2" id="KW-1133">Transmembrane helix</keyword>
<name>A0ABS4YUA5_9MICC</name>
<sequence length="86" mass="8921">MGSSDTTDLIVNTVGGLAGFGLLNATRRMLRARTTSVVTRVCSIGTVLVLLVTAAFVVSPLRYAQRDTPAASMHGSGAPESTRDSP</sequence>
<keyword evidence="2" id="KW-0812">Transmembrane</keyword>
<dbReference type="RefSeq" id="WP_209678189.1">
    <property type="nucleotide sequence ID" value="NZ_JAGIOI010000001.1"/>
</dbReference>
<accession>A0ABS4YUA5</accession>
<proteinExistence type="predicted"/>
<dbReference type="EMBL" id="JAGIOI010000001">
    <property type="protein sequence ID" value="MBP2412304.1"/>
    <property type="molecule type" value="Genomic_DNA"/>
</dbReference>
<comment type="caution">
    <text evidence="3">The sequence shown here is derived from an EMBL/GenBank/DDBJ whole genome shotgun (WGS) entry which is preliminary data.</text>
</comment>
<evidence type="ECO:0000313" key="4">
    <source>
        <dbReference type="Proteomes" id="UP000711614"/>
    </source>
</evidence>
<organism evidence="3 4">
    <name type="scientific">Arthrobacter stackebrandtii</name>
    <dbReference type="NCBI Taxonomy" id="272161"/>
    <lineage>
        <taxon>Bacteria</taxon>
        <taxon>Bacillati</taxon>
        <taxon>Actinomycetota</taxon>
        <taxon>Actinomycetes</taxon>
        <taxon>Micrococcales</taxon>
        <taxon>Micrococcaceae</taxon>
        <taxon>Arthrobacter</taxon>
    </lineage>
</organism>